<protein>
    <submittedName>
        <fullName evidence="1">DNA replication protein psf1</fullName>
    </submittedName>
</protein>
<comment type="caution">
    <text evidence="1">The sequence shown here is derived from an EMBL/GenBank/DDBJ whole genome shotgun (WGS) entry which is preliminary data.</text>
</comment>
<evidence type="ECO:0000313" key="2">
    <source>
        <dbReference type="Proteomes" id="UP001150603"/>
    </source>
</evidence>
<proteinExistence type="predicted"/>
<dbReference type="EMBL" id="JANBPW010000060">
    <property type="protein sequence ID" value="KAJ1951090.1"/>
    <property type="molecule type" value="Genomic_DNA"/>
</dbReference>
<dbReference type="Proteomes" id="UP001150603">
    <property type="component" value="Unassembled WGS sequence"/>
</dbReference>
<reference evidence="1" key="1">
    <citation type="submission" date="2022-07" db="EMBL/GenBank/DDBJ databases">
        <title>Phylogenomic reconstructions and comparative analyses of Kickxellomycotina fungi.</title>
        <authorList>
            <person name="Reynolds N.K."/>
            <person name="Stajich J.E."/>
            <person name="Barry K."/>
            <person name="Grigoriev I.V."/>
            <person name="Crous P."/>
            <person name="Smith M.E."/>
        </authorList>
    </citation>
    <scope>NUCLEOTIDE SEQUENCE</scope>
    <source>
        <strain evidence="1">NRRL 5244</strain>
    </source>
</reference>
<evidence type="ECO:0000313" key="1">
    <source>
        <dbReference type="EMBL" id="KAJ1951090.1"/>
    </source>
</evidence>
<keyword evidence="2" id="KW-1185">Reference proteome</keyword>
<name>A0ACC1JGT8_9FUNG</name>
<accession>A0ACC1JGT8</accession>
<organism evidence="1 2">
    <name type="scientific">Linderina macrospora</name>
    <dbReference type="NCBI Taxonomy" id="4868"/>
    <lineage>
        <taxon>Eukaryota</taxon>
        <taxon>Fungi</taxon>
        <taxon>Fungi incertae sedis</taxon>
        <taxon>Zoopagomycota</taxon>
        <taxon>Kickxellomycotina</taxon>
        <taxon>Kickxellomycetes</taxon>
        <taxon>Kickxellales</taxon>
        <taxon>Kickxellaceae</taxon>
        <taxon>Linderina</taxon>
    </lineage>
</organism>
<sequence>MAYHRKRTEFLQSLLWTAHLAPTMVPQSVSQKLAPEEQNYAREYAKLNMKYRDEVEATLCPNDSLDWGLSGEIPPRDLLIEVRVHKDCGEIVTQCGIVNLQAGTQHYLCRSDVEHLLTIGYLEHINPT</sequence>
<gene>
    <name evidence="1" type="primary">PSF1</name>
    <name evidence="1" type="ORF">FBU59_000360</name>
</gene>